<evidence type="ECO:0000313" key="15">
    <source>
        <dbReference type="EMBL" id="OVA19459.1"/>
    </source>
</evidence>
<keyword evidence="3" id="KW-0150">Chloroplast</keyword>
<keyword evidence="10 14" id="KW-0472">Membrane</keyword>
<comment type="subcellular location">
    <subcellularLocation>
        <location evidence="1">Plastid</location>
        <location evidence="1">Chloroplast membrane</location>
        <topology evidence="1">Multi-pass membrane protein</topology>
    </subcellularLocation>
</comment>
<keyword evidence="5 15" id="KW-0808">Transferase</keyword>
<dbReference type="GO" id="GO:0010276">
    <property type="term" value="F:phytol kinase activity"/>
    <property type="evidence" value="ECO:0007669"/>
    <property type="project" value="UniProtKB-EC"/>
</dbReference>
<evidence type="ECO:0000256" key="5">
    <source>
        <dbReference type="ARBA" id="ARBA00022679"/>
    </source>
</evidence>
<evidence type="ECO:0000256" key="6">
    <source>
        <dbReference type="ARBA" id="ARBA00022692"/>
    </source>
</evidence>
<gene>
    <name evidence="15" type="ORF">BVC80_9057g34</name>
</gene>
<feature type="transmembrane region" description="Helical" evidence="14">
    <location>
        <begin position="185"/>
        <end position="204"/>
    </location>
</feature>
<dbReference type="PANTHER" id="PTHR32523:SF8">
    <property type="entry name" value="DOLICHOL KINASE"/>
    <property type="match status" value="1"/>
</dbReference>
<evidence type="ECO:0000256" key="1">
    <source>
        <dbReference type="ARBA" id="ARBA00004508"/>
    </source>
</evidence>
<reference evidence="15 16" key="1">
    <citation type="journal article" date="2017" name="Mol. Plant">
        <title>The Genome of Medicinal Plant Macleaya cordata Provides New Insights into Benzylisoquinoline Alkaloids Metabolism.</title>
        <authorList>
            <person name="Liu X."/>
            <person name="Liu Y."/>
            <person name="Huang P."/>
            <person name="Ma Y."/>
            <person name="Qing Z."/>
            <person name="Tang Q."/>
            <person name="Cao H."/>
            <person name="Cheng P."/>
            <person name="Zheng Y."/>
            <person name="Yuan Z."/>
            <person name="Zhou Y."/>
            <person name="Liu J."/>
            <person name="Tang Z."/>
            <person name="Zhuo Y."/>
            <person name="Zhang Y."/>
            <person name="Yu L."/>
            <person name="Huang J."/>
            <person name="Yang P."/>
            <person name="Peng Q."/>
            <person name="Zhang J."/>
            <person name="Jiang W."/>
            <person name="Zhang Z."/>
            <person name="Lin K."/>
            <person name="Ro D.K."/>
            <person name="Chen X."/>
            <person name="Xiong X."/>
            <person name="Shang Y."/>
            <person name="Huang S."/>
            <person name="Zeng J."/>
        </authorList>
    </citation>
    <scope>NUCLEOTIDE SEQUENCE [LARGE SCALE GENOMIC DNA]</scope>
    <source>
        <strain evidence="16">cv. BLH2017</strain>
        <tissue evidence="15">Root</tissue>
    </source>
</reference>
<dbReference type="GO" id="GO:0031969">
    <property type="term" value="C:chloroplast membrane"/>
    <property type="evidence" value="ECO:0007669"/>
    <property type="project" value="UniProtKB-SubCell"/>
</dbReference>
<evidence type="ECO:0000256" key="4">
    <source>
        <dbReference type="ARBA" id="ARBA00022640"/>
    </source>
</evidence>
<dbReference type="InterPro" id="IPR039606">
    <property type="entry name" value="Phytol/farnesol_kinase"/>
</dbReference>
<accession>A0A200R9Q4</accession>
<dbReference type="EC" id="2.7.1.182" evidence="12"/>
<protein>
    <recommendedName>
        <fullName evidence="12">phytol kinase</fullName>
        <ecNumber evidence="12">2.7.1.182</ecNumber>
    </recommendedName>
</protein>
<dbReference type="GO" id="GO:0016779">
    <property type="term" value="F:nucleotidyltransferase activity"/>
    <property type="evidence" value="ECO:0007669"/>
    <property type="project" value="UniProtKB-KW"/>
</dbReference>
<evidence type="ECO:0000256" key="7">
    <source>
        <dbReference type="ARBA" id="ARBA00022777"/>
    </source>
</evidence>
<comment type="pathway">
    <text evidence="11">Cofactor biosynthesis; tocopherol biosynthesis.</text>
</comment>
<sequence>MSLGASISLSFTPPLHTSVSIVRRPAMLLPLFPGFSRLRRTSTTNDNLICFRPSTSSSSKVQCASHLFDANQGGALLQDAGATALVMAGAYSLVLVFDNLTKREGFLFKVACDLEFEQKTGPCLVRVAIPIMLANLQNSTSEEARYFAAFVPLVNCVRLVINGLSLTTDEGLVKSVTREGNPKELLKGPLCYVLILILSAVIFWRDSPVGIMALAMMCGGDGIADIIGRRFGKLKIPYNQNKSWAGSISMFTFGFLISIGMLYYFSALGYFELDWSYMVGRVALVSLVATVVESLPTTEVLDDNISVPLSTMLVAVMFFG</sequence>
<dbReference type="EMBL" id="MVGT01000186">
    <property type="protein sequence ID" value="OVA19459.1"/>
    <property type="molecule type" value="Genomic_DNA"/>
</dbReference>
<keyword evidence="6 14" id="KW-0812">Transmembrane</keyword>
<comment type="catalytic activity">
    <reaction evidence="13">
        <text>phytol + CTP = phytyl phosphate + CDP + H(+)</text>
        <dbReference type="Rhea" id="RHEA:38055"/>
        <dbReference type="ChEBI" id="CHEBI:15378"/>
        <dbReference type="ChEBI" id="CHEBI:17327"/>
        <dbReference type="ChEBI" id="CHEBI:37563"/>
        <dbReference type="ChEBI" id="CHEBI:58069"/>
        <dbReference type="ChEBI" id="CHEBI:75483"/>
        <dbReference type="EC" id="2.7.1.182"/>
    </reaction>
</comment>
<keyword evidence="4" id="KW-0934">Plastid</keyword>
<keyword evidence="16" id="KW-1185">Reference proteome</keyword>
<proteinExistence type="inferred from homology"/>
<name>A0A200R9Q4_MACCD</name>
<keyword evidence="9 14" id="KW-1133">Transmembrane helix</keyword>
<keyword evidence="7" id="KW-0418">Kinase</keyword>
<evidence type="ECO:0000256" key="10">
    <source>
        <dbReference type="ARBA" id="ARBA00023136"/>
    </source>
</evidence>
<keyword evidence="15" id="KW-0548">Nucleotidyltransferase</keyword>
<evidence type="ECO:0000256" key="14">
    <source>
        <dbReference type="SAM" id="Phobius"/>
    </source>
</evidence>
<evidence type="ECO:0000256" key="13">
    <source>
        <dbReference type="ARBA" id="ARBA00048889"/>
    </source>
</evidence>
<evidence type="ECO:0000256" key="12">
    <source>
        <dbReference type="ARBA" id="ARBA00039024"/>
    </source>
</evidence>
<dbReference type="Proteomes" id="UP000195402">
    <property type="component" value="Unassembled WGS sequence"/>
</dbReference>
<evidence type="ECO:0000256" key="3">
    <source>
        <dbReference type="ARBA" id="ARBA00022528"/>
    </source>
</evidence>
<evidence type="ECO:0000256" key="2">
    <source>
        <dbReference type="ARBA" id="ARBA00010794"/>
    </source>
</evidence>
<dbReference type="PANTHER" id="PTHR32523">
    <property type="entry name" value="PHYTOL KINASE 1, CHLOROPLASTIC"/>
    <property type="match status" value="1"/>
</dbReference>
<dbReference type="AlphaFoldDB" id="A0A200R9Q4"/>
<dbReference type="GO" id="GO:0010189">
    <property type="term" value="P:vitamin E biosynthetic process"/>
    <property type="evidence" value="ECO:0007669"/>
    <property type="project" value="TreeGrafter"/>
</dbReference>
<evidence type="ECO:0000256" key="9">
    <source>
        <dbReference type="ARBA" id="ARBA00022989"/>
    </source>
</evidence>
<dbReference type="FunCoup" id="A0A200R9Q4">
    <property type="interactions" value="295"/>
</dbReference>
<comment type="caution">
    <text evidence="15">The sequence shown here is derived from an EMBL/GenBank/DDBJ whole genome shotgun (WGS) entry which is preliminary data.</text>
</comment>
<dbReference type="STRING" id="56857.A0A200R9Q4"/>
<dbReference type="OrthoDB" id="5673at2759"/>
<evidence type="ECO:0000256" key="8">
    <source>
        <dbReference type="ARBA" id="ARBA00022946"/>
    </source>
</evidence>
<feature type="transmembrane region" description="Helical" evidence="14">
    <location>
        <begin position="248"/>
        <end position="271"/>
    </location>
</feature>
<evidence type="ECO:0000313" key="16">
    <source>
        <dbReference type="Proteomes" id="UP000195402"/>
    </source>
</evidence>
<dbReference type="InParanoid" id="A0A200R9Q4"/>
<dbReference type="OMA" id="VICLANM"/>
<keyword evidence="8" id="KW-0809">Transit peptide</keyword>
<organism evidence="15 16">
    <name type="scientific">Macleaya cordata</name>
    <name type="common">Five-seeded plume-poppy</name>
    <name type="synonym">Bocconia cordata</name>
    <dbReference type="NCBI Taxonomy" id="56857"/>
    <lineage>
        <taxon>Eukaryota</taxon>
        <taxon>Viridiplantae</taxon>
        <taxon>Streptophyta</taxon>
        <taxon>Embryophyta</taxon>
        <taxon>Tracheophyta</taxon>
        <taxon>Spermatophyta</taxon>
        <taxon>Magnoliopsida</taxon>
        <taxon>Ranunculales</taxon>
        <taxon>Papaveraceae</taxon>
        <taxon>Papaveroideae</taxon>
        <taxon>Macleaya</taxon>
    </lineage>
</organism>
<evidence type="ECO:0000256" key="11">
    <source>
        <dbReference type="ARBA" id="ARBA00024015"/>
    </source>
</evidence>
<feature type="transmembrane region" description="Helical" evidence="14">
    <location>
        <begin position="210"/>
        <end position="227"/>
    </location>
</feature>
<feature type="transmembrane region" description="Helical" evidence="14">
    <location>
        <begin position="80"/>
        <end position="100"/>
    </location>
</feature>
<comment type="similarity">
    <text evidence="2">Belongs to the polyprenol kinase family.</text>
</comment>